<dbReference type="RefSeq" id="WP_114644519.1">
    <property type="nucleotide sequence ID" value="NZ_QQNH01000002.1"/>
</dbReference>
<accession>A0A369W7B1</accession>
<name>A0A369W7B1_9HYPH</name>
<proteinExistence type="predicted"/>
<evidence type="ECO:0000256" key="1">
    <source>
        <dbReference type="SAM" id="MobiDB-lite"/>
    </source>
</evidence>
<evidence type="ECO:0000313" key="4">
    <source>
        <dbReference type="Proteomes" id="UP000253759"/>
    </source>
</evidence>
<keyword evidence="4" id="KW-1185">Reference proteome</keyword>
<evidence type="ECO:0000313" key="3">
    <source>
        <dbReference type="EMBL" id="RDE10223.1"/>
    </source>
</evidence>
<dbReference type="PROSITE" id="PS51257">
    <property type="entry name" value="PROKAR_LIPOPROTEIN"/>
    <property type="match status" value="1"/>
</dbReference>
<evidence type="ECO:0000256" key="2">
    <source>
        <dbReference type="SAM" id="SignalP"/>
    </source>
</evidence>
<comment type="caution">
    <text evidence="3">The sequence shown here is derived from an EMBL/GenBank/DDBJ whole genome shotgun (WGS) entry which is preliminary data.</text>
</comment>
<feature type="compositionally biased region" description="Acidic residues" evidence="1">
    <location>
        <begin position="43"/>
        <end position="53"/>
    </location>
</feature>
<organism evidence="3 4">
    <name type="scientific">Pelagibacterium lacus</name>
    <dbReference type="NCBI Taxonomy" id="2282655"/>
    <lineage>
        <taxon>Bacteria</taxon>
        <taxon>Pseudomonadati</taxon>
        <taxon>Pseudomonadota</taxon>
        <taxon>Alphaproteobacteria</taxon>
        <taxon>Hyphomicrobiales</taxon>
        <taxon>Devosiaceae</taxon>
        <taxon>Pelagibacterium</taxon>
    </lineage>
</organism>
<dbReference type="AlphaFoldDB" id="A0A369W7B1"/>
<feature type="region of interest" description="Disordered" evidence="1">
    <location>
        <begin position="24"/>
        <end position="71"/>
    </location>
</feature>
<protein>
    <submittedName>
        <fullName evidence="3">Uncharacterized protein</fullName>
    </submittedName>
</protein>
<gene>
    <name evidence="3" type="ORF">DVH29_02175</name>
</gene>
<feature type="signal peptide" evidence="2">
    <location>
        <begin position="1"/>
        <end position="18"/>
    </location>
</feature>
<sequence>MIVRFALPLALVSVIALAACDNRTPAPAEPNPDAGNPESFAEPVEDEPVDTDELMSPQEMQQRREEIEQDAQQTFESIMEETNRAGDDLVEMGNEALDTLTNQMSSASSAIAVQIDALVDNAAELRDENLTDEQKLEIVANVRNAAEEAARALGQDSAGVIQAGNTAEARTREVLGLP</sequence>
<dbReference type="Proteomes" id="UP000253759">
    <property type="component" value="Unassembled WGS sequence"/>
</dbReference>
<dbReference type="EMBL" id="QQNH01000002">
    <property type="protein sequence ID" value="RDE10223.1"/>
    <property type="molecule type" value="Genomic_DNA"/>
</dbReference>
<reference evidence="4" key="1">
    <citation type="submission" date="2018-07" db="EMBL/GenBank/DDBJ databases">
        <authorList>
            <person name="Liu B.-T."/>
            <person name="Du Z."/>
        </authorList>
    </citation>
    <scope>NUCLEOTIDE SEQUENCE [LARGE SCALE GENOMIC DNA]</scope>
    <source>
        <strain evidence="4">XYN52</strain>
    </source>
</reference>
<dbReference type="OrthoDB" id="7960473at2"/>
<keyword evidence="2" id="KW-0732">Signal</keyword>
<feature type="chain" id="PRO_5017034042" evidence="2">
    <location>
        <begin position="19"/>
        <end position="178"/>
    </location>
</feature>